<evidence type="ECO:0000313" key="2">
    <source>
        <dbReference type="EMBL" id="MBF6299501.1"/>
    </source>
</evidence>
<dbReference type="EMBL" id="JADLQX010000013">
    <property type="protein sequence ID" value="MBF6299501.1"/>
    <property type="molecule type" value="Genomic_DNA"/>
</dbReference>
<feature type="region of interest" description="Disordered" evidence="1">
    <location>
        <begin position="113"/>
        <end position="136"/>
    </location>
</feature>
<evidence type="ECO:0000256" key="1">
    <source>
        <dbReference type="SAM" id="MobiDB-lite"/>
    </source>
</evidence>
<reference evidence="2 3" key="1">
    <citation type="submission" date="2020-10" db="EMBL/GenBank/DDBJ databases">
        <title>Identification of Nocardia species via Next-generation sequencing and recognition of intraspecies genetic diversity.</title>
        <authorList>
            <person name="Li P."/>
            <person name="Li P."/>
            <person name="Lu B."/>
        </authorList>
    </citation>
    <scope>NUCLEOTIDE SEQUENCE [LARGE SCALE GENOMIC DNA]</scope>
    <source>
        <strain evidence="2 3">BJ06-0157</strain>
    </source>
</reference>
<organism evidence="2 3">
    <name type="scientific">Nocardia amamiensis</name>
    <dbReference type="NCBI Taxonomy" id="404578"/>
    <lineage>
        <taxon>Bacteria</taxon>
        <taxon>Bacillati</taxon>
        <taxon>Actinomycetota</taxon>
        <taxon>Actinomycetes</taxon>
        <taxon>Mycobacteriales</taxon>
        <taxon>Nocardiaceae</taxon>
        <taxon>Nocardia</taxon>
    </lineage>
</organism>
<sequence length="136" mass="15334">MSRFHDPDGKRFGIPTWPWGLAPQNLRTRRQLAREGKSPGAEYEAQVLRARGGSRGPLKAHLYDAESAVPKRVSSEAQLEALQLARWTRSAMAAERRGVDATEMREFIAQARTDIAERRRGAGHSRGSRQGRERTR</sequence>
<dbReference type="Proteomes" id="UP000702209">
    <property type="component" value="Unassembled WGS sequence"/>
</dbReference>
<keyword evidence="3" id="KW-1185">Reference proteome</keyword>
<accession>A0ABS0CT67</accession>
<name>A0ABS0CT67_9NOCA</name>
<evidence type="ECO:0000313" key="3">
    <source>
        <dbReference type="Proteomes" id="UP000702209"/>
    </source>
</evidence>
<proteinExistence type="predicted"/>
<gene>
    <name evidence="2" type="ORF">IU459_18420</name>
</gene>
<protein>
    <submittedName>
        <fullName evidence="2">Uncharacterized protein</fullName>
    </submittedName>
</protein>
<comment type="caution">
    <text evidence="2">The sequence shown here is derived from an EMBL/GenBank/DDBJ whole genome shotgun (WGS) entry which is preliminary data.</text>
</comment>
<dbReference type="RefSeq" id="WP_195130780.1">
    <property type="nucleotide sequence ID" value="NZ_JADLQX010000013.1"/>
</dbReference>